<accession>A0A3N0IW53</accession>
<feature type="transmembrane region" description="Helical" evidence="1">
    <location>
        <begin position="134"/>
        <end position="154"/>
    </location>
</feature>
<evidence type="ECO:0000256" key="1">
    <source>
        <dbReference type="SAM" id="Phobius"/>
    </source>
</evidence>
<dbReference type="EMBL" id="QICC01000044">
    <property type="protein sequence ID" value="RNM41229.1"/>
    <property type="molecule type" value="Genomic_DNA"/>
</dbReference>
<evidence type="ECO:0008006" key="6">
    <source>
        <dbReference type="Google" id="ProtNLM"/>
    </source>
</evidence>
<name>A0A3N0IW53_9ACTN</name>
<dbReference type="Proteomes" id="UP000270112">
    <property type="component" value="Unassembled WGS sequence"/>
</dbReference>
<keyword evidence="4" id="KW-1185">Reference proteome</keyword>
<protein>
    <recommendedName>
        <fullName evidence="6">DUF3267 domain-containing protein</fullName>
    </recommendedName>
</protein>
<organism evidence="3 5">
    <name type="scientific">Eggerthella sinensis</name>
    <dbReference type="NCBI Taxonomy" id="242230"/>
    <lineage>
        <taxon>Bacteria</taxon>
        <taxon>Bacillati</taxon>
        <taxon>Actinomycetota</taxon>
        <taxon>Coriobacteriia</taxon>
        <taxon>Eggerthellales</taxon>
        <taxon>Eggerthellaceae</taxon>
        <taxon>Eggerthella</taxon>
    </lineage>
</organism>
<keyword evidence="1" id="KW-1133">Transmembrane helix</keyword>
<reference evidence="5" key="2">
    <citation type="submission" date="2018-05" db="EMBL/GenBank/DDBJ databases">
        <title>Genome Sequencing of selected type strains of the family Eggerthellaceae.</title>
        <authorList>
            <person name="Danylec N."/>
            <person name="Stoll D.A."/>
            <person name="Doetsch A."/>
            <person name="Huch M."/>
        </authorList>
    </citation>
    <scope>NUCLEOTIDE SEQUENCE [LARGE SCALE GENOMIC DNA]</scope>
    <source>
        <strain evidence="5">DSM 16107</strain>
    </source>
</reference>
<dbReference type="EMBL" id="PPTT01000016">
    <property type="protein sequence ID" value="RDB68389.1"/>
    <property type="molecule type" value="Genomic_DNA"/>
</dbReference>
<dbReference type="Proteomes" id="UP000253817">
    <property type="component" value="Unassembled WGS sequence"/>
</dbReference>
<sequence>MADQERELTGAEQARKEAFERTRAAYEAQGYRYRPLVISVIAANVGAVALALPLDILLGIGFFLLHPEGGGTFDLLGMLLVLFAFLALIVVHELIHGLAWGICAKRHWKAVSFGVIWKYLTPYCTCDEPLSRRAYVAGALAPTIVLGLVPVAVAYATGSILWLGIGMLMILGGGGDLAIVLKMLRFKPDGADVLYLDHPYECGLAAFVR</sequence>
<comment type="caution">
    <text evidence="3">The sequence shown here is derived from an EMBL/GenBank/DDBJ whole genome shotgun (WGS) entry which is preliminary data.</text>
</comment>
<feature type="transmembrane region" description="Helical" evidence="1">
    <location>
        <begin position="76"/>
        <end position="99"/>
    </location>
</feature>
<dbReference type="Pfam" id="PF11667">
    <property type="entry name" value="DUF3267"/>
    <property type="match status" value="1"/>
</dbReference>
<evidence type="ECO:0000313" key="3">
    <source>
        <dbReference type="EMBL" id="RNM41229.1"/>
    </source>
</evidence>
<proteinExistence type="predicted"/>
<feature type="transmembrane region" description="Helical" evidence="1">
    <location>
        <begin position="36"/>
        <end position="64"/>
    </location>
</feature>
<reference evidence="3" key="3">
    <citation type="journal article" date="2019" name="Microbiol. Resour. Announc.">
        <title>Draft Genome Sequences of Type Strains of Gordonibacter faecihominis, Paraeggerthella hongkongensis, Parvibacter caecicola,Slackia equolifaciens, Slackia faecicanis, and Slackia isoflavoniconvertens.</title>
        <authorList>
            <person name="Danylec N."/>
            <person name="Stoll D.A."/>
            <person name="Dotsch A."/>
            <person name="Huch M."/>
        </authorList>
    </citation>
    <scope>NUCLEOTIDE SEQUENCE</scope>
    <source>
        <strain evidence="3">DSM 16107</strain>
    </source>
</reference>
<dbReference type="OrthoDB" id="9789112at2"/>
<dbReference type="InterPro" id="IPR021683">
    <property type="entry name" value="DUF3267"/>
</dbReference>
<keyword evidence="1" id="KW-0812">Transmembrane</keyword>
<reference evidence="2 4" key="1">
    <citation type="journal article" date="2018" name="Elife">
        <title>Discovery and characterization of a prevalent human gut bacterial enzyme sufficient for the inactivation of a family of plant toxins.</title>
        <authorList>
            <person name="Koppel N."/>
            <person name="Bisanz J.E."/>
            <person name="Pandelia M.E."/>
            <person name="Turnbaugh P.J."/>
            <person name="Balskus E.P."/>
        </authorList>
    </citation>
    <scope>NUCLEOTIDE SEQUENCE [LARGE SCALE GENOMIC DNA]</scope>
    <source>
        <strain evidence="2 4">DSM 16107</strain>
    </source>
</reference>
<keyword evidence="1" id="KW-0472">Membrane</keyword>
<evidence type="ECO:0000313" key="5">
    <source>
        <dbReference type="Proteomes" id="UP000270112"/>
    </source>
</evidence>
<dbReference type="AlphaFoldDB" id="A0A3N0IW53"/>
<gene>
    <name evidence="2" type="ORF">C1876_10160</name>
    <name evidence="3" type="ORF">DMP09_10685</name>
</gene>
<feature type="transmembrane region" description="Helical" evidence="1">
    <location>
        <begin position="160"/>
        <end position="181"/>
    </location>
</feature>
<evidence type="ECO:0000313" key="2">
    <source>
        <dbReference type="EMBL" id="RDB68389.1"/>
    </source>
</evidence>
<dbReference type="RefSeq" id="WP_114546612.1">
    <property type="nucleotide sequence ID" value="NZ_PPTT01000016.1"/>
</dbReference>
<evidence type="ECO:0000313" key="4">
    <source>
        <dbReference type="Proteomes" id="UP000253817"/>
    </source>
</evidence>